<organism evidence="1">
    <name type="scientific">gut metagenome</name>
    <dbReference type="NCBI Taxonomy" id="749906"/>
    <lineage>
        <taxon>unclassified sequences</taxon>
        <taxon>metagenomes</taxon>
        <taxon>organismal metagenomes</taxon>
    </lineage>
</organism>
<evidence type="ECO:0000313" key="1">
    <source>
        <dbReference type="EMBL" id="EJW90594.1"/>
    </source>
</evidence>
<sequence length="31" mass="3520">MEDNISKYLEGPKVISIEKLCKDQLSLKIPS</sequence>
<feature type="non-terminal residue" evidence="1">
    <location>
        <position position="31"/>
    </location>
</feature>
<protein>
    <submittedName>
        <fullName evidence="1">Uncharacterized protein</fullName>
    </submittedName>
</protein>
<dbReference type="EMBL" id="AMCI01008742">
    <property type="protein sequence ID" value="EJW90594.1"/>
    <property type="molecule type" value="Genomic_DNA"/>
</dbReference>
<dbReference type="AlphaFoldDB" id="J9FTB2"/>
<proteinExistence type="predicted"/>
<comment type="caution">
    <text evidence="1">The sequence shown here is derived from an EMBL/GenBank/DDBJ whole genome shotgun (WGS) entry which is preliminary data.</text>
</comment>
<gene>
    <name evidence="1" type="ORF">EVA_21299</name>
</gene>
<accession>J9FTB2</accession>
<reference evidence="1" key="1">
    <citation type="journal article" date="2012" name="PLoS ONE">
        <title>Gene sets for utilization of primary and secondary nutrition supplies in the distal gut of endangered iberian lynx.</title>
        <authorList>
            <person name="Alcaide M."/>
            <person name="Messina E."/>
            <person name="Richter M."/>
            <person name="Bargiela R."/>
            <person name="Peplies J."/>
            <person name="Huws S.A."/>
            <person name="Newbold C.J."/>
            <person name="Golyshin P.N."/>
            <person name="Simon M.A."/>
            <person name="Lopez G."/>
            <person name="Yakimov M.M."/>
            <person name="Ferrer M."/>
        </authorList>
    </citation>
    <scope>NUCLEOTIDE SEQUENCE</scope>
</reference>
<name>J9FTB2_9ZZZZ</name>